<dbReference type="Pfam" id="PF01476">
    <property type="entry name" value="LysM"/>
    <property type="match status" value="1"/>
</dbReference>
<dbReference type="InterPro" id="IPR018392">
    <property type="entry name" value="LysM"/>
</dbReference>
<feature type="domain" description="LysM" evidence="1">
    <location>
        <begin position="18"/>
        <end position="61"/>
    </location>
</feature>
<name>A0A250JEE4_9BACT</name>
<gene>
    <name evidence="2" type="ORF">CYFUS_007737</name>
</gene>
<protein>
    <recommendedName>
        <fullName evidence="1">LysM domain-containing protein</fullName>
    </recommendedName>
</protein>
<dbReference type="InterPro" id="IPR036779">
    <property type="entry name" value="LysM_dom_sf"/>
</dbReference>
<sequence length="292" mass="31860">MRLYLLMALLSLAPGEVEVRAGESLDQVAERTLGRDGASELKAINKLKGDTLVPGTKLKLPGPDRERAQMALKSARNSVEQSDPNSPQHEEALAKLKEAESHFHSARYEEAAQTADDAWKRLAERPAQPTRLSVVVNDRGDTVVKAVSGRVSVEGGGTTQVIEDGASVQVEKGQAPRLVLGVPRPTQPQDKQRLSVKPVKSGLQPVLISWKAVQGAESYEVELVPAQGERRVMPAPSNELQVPLAAGTYRWSVRALSRDSRSEASAERDFEVEVAEVPAKRLRVKVQSSKWK</sequence>
<dbReference type="Gene3D" id="3.10.350.10">
    <property type="entry name" value="LysM domain"/>
    <property type="match status" value="1"/>
</dbReference>
<dbReference type="KEGG" id="cfus:CYFUS_007737"/>
<dbReference type="Gene3D" id="2.60.40.10">
    <property type="entry name" value="Immunoglobulins"/>
    <property type="match status" value="1"/>
</dbReference>
<organism evidence="2 3">
    <name type="scientific">Cystobacter fuscus</name>
    <dbReference type="NCBI Taxonomy" id="43"/>
    <lineage>
        <taxon>Bacteria</taxon>
        <taxon>Pseudomonadati</taxon>
        <taxon>Myxococcota</taxon>
        <taxon>Myxococcia</taxon>
        <taxon>Myxococcales</taxon>
        <taxon>Cystobacterineae</taxon>
        <taxon>Archangiaceae</taxon>
        <taxon>Cystobacter</taxon>
    </lineage>
</organism>
<dbReference type="AlphaFoldDB" id="A0A250JEE4"/>
<evidence type="ECO:0000313" key="3">
    <source>
        <dbReference type="Proteomes" id="UP000217257"/>
    </source>
</evidence>
<proteinExistence type="predicted"/>
<dbReference type="Proteomes" id="UP000217257">
    <property type="component" value="Chromosome"/>
</dbReference>
<evidence type="ECO:0000313" key="2">
    <source>
        <dbReference type="EMBL" id="ATB42259.1"/>
    </source>
</evidence>
<reference evidence="2 3" key="1">
    <citation type="submission" date="2017-06" db="EMBL/GenBank/DDBJ databases">
        <title>Sequencing and comparative analysis of myxobacterial genomes.</title>
        <authorList>
            <person name="Rupp O."/>
            <person name="Goesmann A."/>
            <person name="Sogaard-Andersen L."/>
        </authorList>
    </citation>
    <scope>NUCLEOTIDE SEQUENCE [LARGE SCALE GENOMIC DNA]</scope>
    <source>
        <strain evidence="2 3">DSM 52655</strain>
    </source>
</reference>
<accession>A0A250JEE4</accession>
<evidence type="ECO:0000259" key="1">
    <source>
        <dbReference type="Pfam" id="PF01476"/>
    </source>
</evidence>
<dbReference type="InterPro" id="IPR013783">
    <property type="entry name" value="Ig-like_fold"/>
</dbReference>
<dbReference type="EMBL" id="CP022098">
    <property type="protein sequence ID" value="ATB42259.1"/>
    <property type="molecule type" value="Genomic_DNA"/>
</dbReference>